<dbReference type="Pfam" id="PF00596">
    <property type="entry name" value="Aldolase_II"/>
    <property type="match status" value="1"/>
</dbReference>
<dbReference type="Proteomes" id="UP000199025">
    <property type="component" value="Unassembled WGS sequence"/>
</dbReference>
<dbReference type="InterPro" id="IPR001303">
    <property type="entry name" value="Aldolase_II/adducin_N"/>
</dbReference>
<evidence type="ECO:0000313" key="5">
    <source>
        <dbReference type="Proteomes" id="UP000199025"/>
    </source>
</evidence>
<dbReference type="SUPFAM" id="SSF53639">
    <property type="entry name" value="AraD/HMP-PK domain-like"/>
    <property type="match status" value="1"/>
</dbReference>
<dbReference type="PANTHER" id="PTHR22789:SF0">
    <property type="entry name" value="3-OXO-TETRONATE 4-PHOSPHATE DECARBOXYLASE-RELATED"/>
    <property type="match status" value="1"/>
</dbReference>
<accession>A0A1I3YA79</accession>
<dbReference type="PANTHER" id="PTHR22789">
    <property type="entry name" value="FUCULOSE PHOSPHATE ALDOLASE"/>
    <property type="match status" value="1"/>
</dbReference>
<keyword evidence="2" id="KW-0456">Lyase</keyword>
<dbReference type="InterPro" id="IPR036409">
    <property type="entry name" value="Aldolase_II/adducin_N_sf"/>
</dbReference>
<keyword evidence="1" id="KW-0479">Metal-binding</keyword>
<sequence length="206" mass="22274">MDELIAKLAEVGRRAVELGLVVASGGNLSARLPGAREFVVTAAGTWLDRLRPEDFVRMTLDGETVSGAARPSSEWKLHQRTYRVREDVNAIVHVHPQHAVLVDALGHPIRLFTLDHATYVRSVGRAAFHPNGSDELADAAAEQAREHNCVLLAHHGCSTLGADVDMAFRRALNLEEAAVATYRALTLGDTTTAFPAEAWGSVHEVG</sequence>
<evidence type="ECO:0000313" key="4">
    <source>
        <dbReference type="EMBL" id="SFK28722.1"/>
    </source>
</evidence>
<dbReference type="Gene3D" id="3.40.225.10">
    <property type="entry name" value="Class II aldolase/adducin N-terminal domain"/>
    <property type="match status" value="1"/>
</dbReference>
<dbReference type="GO" id="GO:0016832">
    <property type="term" value="F:aldehyde-lyase activity"/>
    <property type="evidence" value="ECO:0007669"/>
    <property type="project" value="TreeGrafter"/>
</dbReference>
<keyword evidence="5" id="KW-1185">Reference proteome</keyword>
<dbReference type="SMART" id="SM01007">
    <property type="entry name" value="Aldolase_II"/>
    <property type="match status" value="1"/>
</dbReference>
<proteinExistence type="predicted"/>
<reference evidence="4 5" key="1">
    <citation type="submission" date="2016-10" db="EMBL/GenBank/DDBJ databases">
        <authorList>
            <person name="de Groot N.N."/>
        </authorList>
    </citation>
    <scope>NUCLEOTIDE SEQUENCE [LARGE SCALE GENOMIC DNA]</scope>
    <source>
        <strain evidence="4 5">DSM 44468</strain>
    </source>
</reference>
<name>A0A1I3YA79_9PSEU</name>
<dbReference type="GO" id="GO:0005829">
    <property type="term" value="C:cytosol"/>
    <property type="evidence" value="ECO:0007669"/>
    <property type="project" value="TreeGrafter"/>
</dbReference>
<dbReference type="InterPro" id="IPR050197">
    <property type="entry name" value="Aldolase_class_II_sugar_metab"/>
</dbReference>
<evidence type="ECO:0000256" key="2">
    <source>
        <dbReference type="ARBA" id="ARBA00023239"/>
    </source>
</evidence>
<dbReference type="EMBL" id="FORP01000017">
    <property type="protein sequence ID" value="SFK28722.1"/>
    <property type="molecule type" value="Genomic_DNA"/>
</dbReference>
<gene>
    <name evidence="4" type="ORF">SAMN05421835_11771</name>
</gene>
<dbReference type="RefSeq" id="WP_218153547.1">
    <property type="nucleotide sequence ID" value="NZ_FORP01000017.1"/>
</dbReference>
<dbReference type="GO" id="GO:0019323">
    <property type="term" value="P:pentose catabolic process"/>
    <property type="evidence" value="ECO:0007669"/>
    <property type="project" value="TreeGrafter"/>
</dbReference>
<feature type="domain" description="Class II aldolase/adducin N-terminal" evidence="3">
    <location>
        <begin position="6"/>
        <end position="182"/>
    </location>
</feature>
<evidence type="ECO:0000259" key="3">
    <source>
        <dbReference type="SMART" id="SM01007"/>
    </source>
</evidence>
<dbReference type="STRING" id="115433.SAMN05421835_11771"/>
<dbReference type="GO" id="GO:0046872">
    <property type="term" value="F:metal ion binding"/>
    <property type="evidence" value="ECO:0007669"/>
    <property type="project" value="UniProtKB-KW"/>
</dbReference>
<organism evidence="4 5">
    <name type="scientific">Amycolatopsis sacchari</name>
    <dbReference type="NCBI Taxonomy" id="115433"/>
    <lineage>
        <taxon>Bacteria</taxon>
        <taxon>Bacillati</taxon>
        <taxon>Actinomycetota</taxon>
        <taxon>Actinomycetes</taxon>
        <taxon>Pseudonocardiales</taxon>
        <taxon>Pseudonocardiaceae</taxon>
        <taxon>Amycolatopsis</taxon>
    </lineage>
</organism>
<protein>
    <submittedName>
        <fullName evidence="4">L-fuculose-phosphate aldolase</fullName>
    </submittedName>
</protein>
<evidence type="ECO:0000256" key="1">
    <source>
        <dbReference type="ARBA" id="ARBA00022723"/>
    </source>
</evidence>
<dbReference type="AlphaFoldDB" id="A0A1I3YA79"/>